<evidence type="ECO:0000313" key="2">
    <source>
        <dbReference type="EMBL" id="GAP91490.2"/>
    </source>
</evidence>
<gene>
    <name evidence="2" type="ORF">SAMD00023353_3100940</name>
</gene>
<evidence type="ECO:0000313" key="3">
    <source>
        <dbReference type="Proteomes" id="UP000054516"/>
    </source>
</evidence>
<name>A0A1W2TSJ5_ROSNE</name>
<accession>A0A1W2TSJ5</accession>
<dbReference type="OrthoDB" id="610462at2759"/>
<feature type="region of interest" description="Disordered" evidence="1">
    <location>
        <begin position="148"/>
        <end position="167"/>
    </location>
</feature>
<reference evidence="2" key="1">
    <citation type="submission" date="2016-03" db="EMBL/GenBank/DDBJ databases">
        <title>Draft genome sequence of Rosellinia necatrix.</title>
        <authorList>
            <person name="Kanematsu S."/>
        </authorList>
    </citation>
    <scope>NUCLEOTIDE SEQUENCE [LARGE SCALE GENOMIC DNA]</scope>
    <source>
        <strain evidence="2">W97</strain>
    </source>
</reference>
<feature type="region of interest" description="Disordered" evidence="1">
    <location>
        <begin position="211"/>
        <end position="232"/>
    </location>
</feature>
<dbReference type="Proteomes" id="UP000054516">
    <property type="component" value="Unassembled WGS sequence"/>
</dbReference>
<protein>
    <recommendedName>
        <fullName evidence="4">RRM domain-containing protein</fullName>
    </recommendedName>
</protein>
<evidence type="ECO:0000256" key="1">
    <source>
        <dbReference type="SAM" id="MobiDB-lite"/>
    </source>
</evidence>
<proteinExistence type="predicted"/>
<keyword evidence="3" id="KW-1185">Reference proteome</keyword>
<organism evidence="2">
    <name type="scientific">Rosellinia necatrix</name>
    <name type="common">White root-rot fungus</name>
    <dbReference type="NCBI Taxonomy" id="77044"/>
    <lineage>
        <taxon>Eukaryota</taxon>
        <taxon>Fungi</taxon>
        <taxon>Dikarya</taxon>
        <taxon>Ascomycota</taxon>
        <taxon>Pezizomycotina</taxon>
        <taxon>Sordariomycetes</taxon>
        <taxon>Xylariomycetidae</taxon>
        <taxon>Xylariales</taxon>
        <taxon>Xylariaceae</taxon>
        <taxon>Rosellinia</taxon>
    </lineage>
</organism>
<dbReference type="AlphaFoldDB" id="A0A1W2TSJ5"/>
<evidence type="ECO:0008006" key="4">
    <source>
        <dbReference type="Google" id="ProtNLM"/>
    </source>
</evidence>
<dbReference type="EMBL" id="DF977476">
    <property type="protein sequence ID" value="GAP91490.2"/>
    <property type="molecule type" value="Genomic_DNA"/>
</dbReference>
<sequence length="351" mass="39638">MVAVDKGLTTKYYFVLLAGLQEGTTFRDIWCHLKKSVKRIEHIEIYPSSLEGWICVHRLANFTKVLDALELPIYVESTNLATVATVSSINKDEAVTILLPEKASNHIFNIIHKAARRERSPLGTVANTKSRAAGAVLAHGTCIKPPDDHRANTPIIVNGSSNPTRHRDTYPTVVNGADQYQYYVPALQYYDNQWQVMAFDGSYQQQVAFDGGYRQQQQQQQQQMAFGRGYQPSDPHTGQPLYPWGVVMVPYLYYPQAPEPQDPGVFHTVTLSGLPGHASPREVERLVERVARRHRLRDRRVHYVADTVITRYKSDARKLRNALHGRQFQGATITATPLPMIQSTADWCIPS</sequence>